<dbReference type="AlphaFoldDB" id="A0ABD1I9V0"/>
<sequence length="79" mass="8003">MALSGVYVTAPAAAAAMGLYFIGKNISNTNDGGDGGMAGTAAAKDEESGRSEEKAAAAALPKLAPQFDGLHCFETIVRR</sequence>
<feature type="compositionally biased region" description="Basic and acidic residues" evidence="1">
    <location>
        <begin position="43"/>
        <end position="55"/>
    </location>
</feature>
<accession>A0ABD1I9V0</accession>
<comment type="caution">
    <text evidence="2">The sequence shown here is derived from an EMBL/GenBank/DDBJ whole genome shotgun (WGS) entry which is preliminary data.</text>
</comment>
<evidence type="ECO:0000313" key="2">
    <source>
        <dbReference type="EMBL" id="KAL1565486.1"/>
    </source>
</evidence>
<evidence type="ECO:0000256" key="1">
    <source>
        <dbReference type="SAM" id="MobiDB-lite"/>
    </source>
</evidence>
<keyword evidence="3" id="KW-1185">Reference proteome</keyword>
<evidence type="ECO:0000313" key="3">
    <source>
        <dbReference type="Proteomes" id="UP001567538"/>
    </source>
</evidence>
<dbReference type="Proteomes" id="UP001567538">
    <property type="component" value="Unassembled WGS sequence"/>
</dbReference>
<gene>
    <name evidence="2" type="ORF">AAHA92_07695</name>
</gene>
<name>A0ABD1I9V0_SALDI</name>
<protein>
    <submittedName>
        <fullName evidence="2">Uncharacterized protein</fullName>
    </submittedName>
</protein>
<feature type="region of interest" description="Disordered" evidence="1">
    <location>
        <begin position="29"/>
        <end position="56"/>
    </location>
</feature>
<proteinExistence type="predicted"/>
<dbReference type="EMBL" id="JBEAFC010000003">
    <property type="protein sequence ID" value="KAL1565486.1"/>
    <property type="molecule type" value="Genomic_DNA"/>
</dbReference>
<organism evidence="2 3">
    <name type="scientific">Salvia divinorum</name>
    <name type="common">Maria pastora</name>
    <name type="synonym">Diviner's sage</name>
    <dbReference type="NCBI Taxonomy" id="28513"/>
    <lineage>
        <taxon>Eukaryota</taxon>
        <taxon>Viridiplantae</taxon>
        <taxon>Streptophyta</taxon>
        <taxon>Embryophyta</taxon>
        <taxon>Tracheophyta</taxon>
        <taxon>Spermatophyta</taxon>
        <taxon>Magnoliopsida</taxon>
        <taxon>eudicotyledons</taxon>
        <taxon>Gunneridae</taxon>
        <taxon>Pentapetalae</taxon>
        <taxon>asterids</taxon>
        <taxon>lamiids</taxon>
        <taxon>Lamiales</taxon>
        <taxon>Lamiaceae</taxon>
        <taxon>Nepetoideae</taxon>
        <taxon>Mentheae</taxon>
        <taxon>Salviinae</taxon>
        <taxon>Salvia</taxon>
        <taxon>Salvia subgen. Calosphace</taxon>
    </lineage>
</organism>
<reference evidence="2 3" key="1">
    <citation type="submission" date="2024-06" db="EMBL/GenBank/DDBJ databases">
        <title>A chromosome level genome sequence of Diviner's sage (Salvia divinorum).</title>
        <authorList>
            <person name="Ford S.A."/>
            <person name="Ro D.-K."/>
            <person name="Ness R.W."/>
            <person name="Phillips M.A."/>
        </authorList>
    </citation>
    <scope>NUCLEOTIDE SEQUENCE [LARGE SCALE GENOMIC DNA]</scope>
    <source>
        <strain evidence="2">SAF-2024a</strain>
        <tissue evidence="2">Leaf</tissue>
    </source>
</reference>